<dbReference type="GO" id="GO:0015074">
    <property type="term" value="P:DNA integration"/>
    <property type="evidence" value="ECO:0007669"/>
    <property type="project" value="InterPro"/>
</dbReference>
<comment type="caution">
    <text evidence="2">The sequence shown here is derived from an EMBL/GenBank/DDBJ whole genome shotgun (WGS) entry which is preliminary data.</text>
</comment>
<dbReference type="Proteomes" id="UP001314229">
    <property type="component" value="Unassembled WGS sequence"/>
</dbReference>
<accession>A0AAV1MV36</accession>
<sequence length="173" mass="20314">MPASRLRRLWRRHHGINVSRQTVNRRLLQHGHRARLMTKCPRLTVQHRVARLRWAREHNRLQLGHWQHVIFTDESRYILNHTDVRQRVQRLRGKKLRDDCIQETTQADGGSVMVWAGIHYGGKTALVVLDGNVSAVVYREILENHCFPHARRVYGNNFRLQDDNARANRAAAV</sequence>
<evidence type="ECO:0000259" key="1">
    <source>
        <dbReference type="Pfam" id="PF01498"/>
    </source>
</evidence>
<proteinExistence type="predicted"/>
<name>A0AAV1MV36_SCOSC</name>
<keyword evidence="3" id="KW-1185">Reference proteome</keyword>
<dbReference type="InterPro" id="IPR002492">
    <property type="entry name" value="Transposase_Tc1-like"/>
</dbReference>
<dbReference type="GO" id="GO:0003677">
    <property type="term" value="F:DNA binding"/>
    <property type="evidence" value="ECO:0007669"/>
    <property type="project" value="InterPro"/>
</dbReference>
<dbReference type="InterPro" id="IPR036397">
    <property type="entry name" value="RNaseH_sf"/>
</dbReference>
<feature type="domain" description="Transposase Tc1-like" evidence="1">
    <location>
        <begin position="6"/>
        <end position="58"/>
    </location>
</feature>
<organism evidence="2 3">
    <name type="scientific">Scomber scombrus</name>
    <name type="common">Atlantic mackerel</name>
    <name type="synonym">Scomber vernalis</name>
    <dbReference type="NCBI Taxonomy" id="13677"/>
    <lineage>
        <taxon>Eukaryota</taxon>
        <taxon>Metazoa</taxon>
        <taxon>Chordata</taxon>
        <taxon>Craniata</taxon>
        <taxon>Vertebrata</taxon>
        <taxon>Euteleostomi</taxon>
        <taxon>Actinopterygii</taxon>
        <taxon>Neopterygii</taxon>
        <taxon>Teleostei</taxon>
        <taxon>Neoteleostei</taxon>
        <taxon>Acanthomorphata</taxon>
        <taxon>Pelagiaria</taxon>
        <taxon>Scombriformes</taxon>
        <taxon>Scombridae</taxon>
        <taxon>Scomber</taxon>
    </lineage>
</organism>
<reference evidence="2 3" key="1">
    <citation type="submission" date="2024-01" db="EMBL/GenBank/DDBJ databases">
        <authorList>
            <person name="Alioto T."/>
            <person name="Alioto T."/>
            <person name="Gomez Garrido J."/>
        </authorList>
    </citation>
    <scope>NUCLEOTIDE SEQUENCE [LARGE SCALE GENOMIC DNA]</scope>
</reference>
<dbReference type="GO" id="GO:0006313">
    <property type="term" value="P:DNA transposition"/>
    <property type="evidence" value="ECO:0007669"/>
    <property type="project" value="InterPro"/>
</dbReference>
<dbReference type="Pfam" id="PF01498">
    <property type="entry name" value="HTH_Tnp_Tc3_2"/>
    <property type="match status" value="1"/>
</dbReference>
<dbReference type="EMBL" id="CAWUFR010000005">
    <property type="protein sequence ID" value="CAK6950901.1"/>
    <property type="molecule type" value="Genomic_DNA"/>
</dbReference>
<dbReference type="Gene3D" id="3.30.420.10">
    <property type="entry name" value="Ribonuclease H-like superfamily/Ribonuclease H"/>
    <property type="match status" value="1"/>
</dbReference>
<evidence type="ECO:0000313" key="2">
    <source>
        <dbReference type="EMBL" id="CAK6950901.1"/>
    </source>
</evidence>
<gene>
    <name evidence="2" type="ORF">FSCOSCO3_A010140</name>
</gene>
<evidence type="ECO:0000313" key="3">
    <source>
        <dbReference type="Proteomes" id="UP001314229"/>
    </source>
</evidence>
<dbReference type="AlphaFoldDB" id="A0AAV1MV36"/>
<protein>
    <recommendedName>
        <fullName evidence="1">Transposase Tc1-like domain-containing protein</fullName>
    </recommendedName>
</protein>